<protein>
    <recommendedName>
        <fullName evidence="1">HTH OST-type domain-containing protein</fullName>
    </recommendedName>
</protein>
<gene>
    <name evidence="2" type="ORF">GU243_08715</name>
</gene>
<dbReference type="AlphaFoldDB" id="A0A6P1NJN1"/>
<sequence length="112" mass="12126">MTTDPTSTPTLDDIFDALQEAAEAAAANGGTLYGAQAKKQLTHQFPDFTERLFGFKKFIELLRAGNDAGRFRLEIIDGHPRITIPSESPVAAQSGADQGRLRADVWSTFIGS</sequence>
<dbReference type="Proteomes" id="UP000464186">
    <property type="component" value="Chromosome"/>
</dbReference>
<dbReference type="KEGG" id="psey:GU243_08715"/>
<keyword evidence="3" id="KW-1185">Reference proteome</keyword>
<dbReference type="Gene3D" id="3.30.420.610">
    <property type="entry name" value="LOTUS domain-like"/>
    <property type="match status" value="1"/>
</dbReference>
<dbReference type="PROSITE" id="PS51644">
    <property type="entry name" value="HTH_OST"/>
    <property type="match status" value="1"/>
</dbReference>
<organism evidence="2 3">
    <name type="scientific">Pseudarthrobacter psychrotolerans</name>
    <dbReference type="NCBI Taxonomy" id="2697569"/>
    <lineage>
        <taxon>Bacteria</taxon>
        <taxon>Bacillati</taxon>
        <taxon>Actinomycetota</taxon>
        <taxon>Actinomycetes</taxon>
        <taxon>Micrococcales</taxon>
        <taxon>Micrococcaceae</taxon>
        <taxon>Pseudarthrobacter</taxon>
    </lineage>
</organism>
<proteinExistence type="predicted"/>
<dbReference type="EMBL" id="CP047898">
    <property type="protein sequence ID" value="QHK19799.1"/>
    <property type="molecule type" value="Genomic_DNA"/>
</dbReference>
<evidence type="ECO:0000313" key="3">
    <source>
        <dbReference type="Proteomes" id="UP000464186"/>
    </source>
</evidence>
<evidence type="ECO:0000259" key="1">
    <source>
        <dbReference type="PROSITE" id="PS51644"/>
    </source>
</evidence>
<name>A0A6P1NJN1_9MICC</name>
<dbReference type="Pfam" id="PF12872">
    <property type="entry name" value="OST-HTH"/>
    <property type="match status" value="1"/>
</dbReference>
<evidence type="ECO:0000313" key="2">
    <source>
        <dbReference type="EMBL" id="QHK19799.1"/>
    </source>
</evidence>
<dbReference type="InterPro" id="IPR025605">
    <property type="entry name" value="OST-HTH/LOTUS_dom"/>
</dbReference>
<reference evidence="2 3" key="1">
    <citation type="submission" date="2020-01" db="EMBL/GenBank/DDBJ databases">
        <title>Pseudarthrobacter psychrotolerans sp. nov., isolated from antarctic soil.</title>
        <authorList>
            <person name="Shin Y."/>
            <person name="Park W."/>
        </authorList>
    </citation>
    <scope>NUCLEOTIDE SEQUENCE [LARGE SCALE GENOMIC DNA]</scope>
    <source>
        <strain evidence="2 3">YJ56</strain>
    </source>
</reference>
<accession>A0A6P1NJN1</accession>
<dbReference type="InterPro" id="IPR041966">
    <property type="entry name" value="LOTUS-like"/>
</dbReference>
<feature type="domain" description="HTH OST-type" evidence="1">
    <location>
        <begin position="10"/>
        <end position="87"/>
    </location>
</feature>